<dbReference type="GO" id="GO:0046872">
    <property type="term" value="F:metal ion binding"/>
    <property type="evidence" value="ECO:0007669"/>
    <property type="project" value="UniProtKB-KW"/>
</dbReference>
<keyword evidence="5" id="KW-0732">Signal</keyword>
<keyword evidence="8" id="KW-1015">Disulfide bond</keyword>
<keyword evidence="12" id="KW-1185">Reference proteome</keyword>
<dbReference type="Gene3D" id="3.40.50.1820">
    <property type="entry name" value="alpha/beta hydrolase"/>
    <property type="match status" value="1"/>
</dbReference>
<keyword evidence="3" id="KW-0858">Xylan degradation</keyword>
<dbReference type="EMBL" id="JACAZF010000016">
    <property type="protein sequence ID" value="KAF7289851.1"/>
    <property type="molecule type" value="Genomic_DNA"/>
</dbReference>
<dbReference type="PANTHER" id="PTHR33938:SF15">
    <property type="entry name" value="FERULOYL ESTERASE B-RELATED"/>
    <property type="match status" value="1"/>
</dbReference>
<evidence type="ECO:0000256" key="3">
    <source>
        <dbReference type="ARBA" id="ARBA00022651"/>
    </source>
</evidence>
<dbReference type="Pfam" id="PF07519">
    <property type="entry name" value="Tannase"/>
    <property type="match status" value="1"/>
</dbReference>
<reference evidence="11" key="1">
    <citation type="submission" date="2020-05" db="EMBL/GenBank/DDBJ databases">
        <title>Mycena genomes resolve the evolution of fungal bioluminescence.</title>
        <authorList>
            <person name="Tsai I.J."/>
        </authorList>
    </citation>
    <scope>NUCLEOTIDE SEQUENCE</scope>
    <source>
        <strain evidence="11">171206Taipei</strain>
    </source>
</reference>
<dbReference type="RefSeq" id="XP_037213580.1">
    <property type="nucleotide sequence ID" value="XM_037370024.1"/>
</dbReference>
<evidence type="ECO:0000256" key="7">
    <source>
        <dbReference type="ARBA" id="ARBA00022837"/>
    </source>
</evidence>
<comment type="similarity">
    <text evidence="1 10">Belongs to the tannase family.</text>
</comment>
<keyword evidence="6 10" id="KW-0378">Hydrolase</keyword>
<dbReference type="PANTHER" id="PTHR33938">
    <property type="entry name" value="FERULOYL ESTERASE B-RELATED"/>
    <property type="match status" value="1"/>
</dbReference>
<evidence type="ECO:0000256" key="6">
    <source>
        <dbReference type="ARBA" id="ARBA00022801"/>
    </source>
</evidence>
<gene>
    <name evidence="11" type="ORF">MIND_01359500</name>
</gene>
<evidence type="ECO:0000313" key="12">
    <source>
        <dbReference type="Proteomes" id="UP000636479"/>
    </source>
</evidence>
<proteinExistence type="inferred from homology"/>
<evidence type="ECO:0000256" key="1">
    <source>
        <dbReference type="ARBA" id="ARBA00006249"/>
    </source>
</evidence>
<dbReference type="EC" id="3.1.1.-" evidence="10"/>
<keyword evidence="4" id="KW-0479">Metal-binding</keyword>
<keyword evidence="7" id="KW-0106">Calcium</keyword>
<evidence type="ECO:0000256" key="10">
    <source>
        <dbReference type="RuleBase" id="RU361238"/>
    </source>
</evidence>
<dbReference type="GO" id="GO:0045493">
    <property type="term" value="P:xylan catabolic process"/>
    <property type="evidence" value="ECO:0007669"/>
    <property type="project" value="UniProtKB-KW"/>
</dbReference>
<evidence type="ECO:0000313" key="11">
    <source>
        <dbReference type="EMBL" id="KAF7289851.1"/>
    </source>
</evidence>
<dbReference type="SUPFAM" id="SSF53474">
    <property type="entry name" value="alpha/beta-Hydrolases"/>
    <property type="match status" value="1"/>
</dbReference>
<comment type="catalytic activity">
    <reaction evidence="9">
        <text>feruloyl-polysaccharide + H2O = ferulate + polysaccharide.</text>
        <dbReference type="EC" id="3.1.1.73"/>
    </reaction>
</comment>
<dbReference type="InterPro" id="IPR029058">
    <property type="entry name" value="AB_hydrolase_fold"/>
</dbReference>
<dbReference type="Proteomes" id="UP000636479">
    <property type="component" value="Unassembled WGS sequence"/>
</dbReference>
<dbReference type="GO" id="GO:0030600">
    <property type="term" value="F:feruloyl esterase activity"/>
    <property type="evidence" value="ECO:0007669"/>
    <property type="project" value="UniProtKB-EC"/>
</dbReference>
<dbReference type="OrthoDB" id="3039123at2759"/>
<evidence type="ECO:0000256" key="4">
    <source>
        <dbReference type="ARBA" id="ARBA00022723"/>
    </source>
</evidence>
<keyword evidence="3" id="KW-0119">Carbohydrate metabolism</keyword>
<evidence type="ECO:0000256" key="5">
    <source>
        <dbReference type="ARBA" id="ARBA00022729"/>
    </source>
</evidence>
<comment type="caution">
    <text evidence="11">The sequence shown here is derived from an EMBL/GenBank/DDBJ whole genome shotgun (WGS) entry which is preliminary data.</text>
</comment>
<organism evidence="11 12">
    <name type="scientific">Mycena indigotica</name>
    <dbReference type="NCBI Taxonomy" id="2126181"/>
    <lineage>
        <taxon>Eukaryota</taxon>
        <taxon>Fungi</taxon>
        <taxon>Dikarya</taxon>
        <taxon>Basidiomycota</taxon>
        <taxon>Agaricomycotina</taxon>
        <taxon>Agaricomycetes</taxon>
        <taxon>Agaricomycetidae</taxon>
        <taxon>Agaricales</taxon>
        <taxon>Marasmiineae</taxon>
        <taxon>Mycenaceae</taxon>
        <taxon>Mycena</taxon>
    </lineage>
</organism>
<accession>A0A8H6RZH1</accession>
<protein>
    <recommendedName>
        <fullName evidence="10">Carboxylic ester hydrolase</fullName>
        <ecNumber evidence="10">3.1.1.-</ecNumber>
    </recommendedName>
</protein>
<keyword evidence="2" id="KW-0719">Serine esterase</keyword>
<keyword evidence="3" id="KW-0624">Polysaccharide degradation</keyword>
<evidence type="ECO:0000256" key="9">
    <source>
        <dbReference type="ARBA" id="ARBA00034075"/>
    </source>
</evidence>
<dbReference type="AlphaFoldDB" id="A0A8H6RZH1"/>
<evidence type="ECO:0000256" key="2">
    <source>
        <dbReference type="ARBA" id="ARBA00022487"/>
    </source>
</evidence>
<dbReference type="InterPro" id="IPR011118">
    <property type="entry name" value="Tannase/feruloyl_esterase"/>
</dbReference>
<sequence length="537" mass="59192">MEGSFMVVPNPPHFVRSLEDERRHWAPSFVPTDILPGLGLLVKLLPNLFHATSHLHGPTHQELACLSLQSRLHPPENTTINRISYVAGGSTVPLADLCASSTIVDVSVCRVEFVTQTSETSAVRAELWLPDEWHGRFLGLGNSGLSSCMDYAGLNYASTVHFAAIASNGGHDGGTLHFLNRPEVINDFSFRAVHVEAVVGKHIVEAYYQRPHSKSYYLGCSTGGRQGTQAALKYPQDYDGIVAGAPALNFNHLIYWSGITARRLTSANIPLKTWQNLVSPEILKQCDGLDGVMDGIITEPDDCKFDPQVLLCREDNTAHCLTQLQVEVLRELYSPLVVQGRLVCPRLDPGAESDPQSFSLLTGEAPYYTADWLRYAVFNDTEFDLQRLDEAHLRVIDHIDPGGISTFNGDLSAFRNRGGKFITYHGRMDPIVVSGNSKRFHELVSQTMGNPDDFFRLFLIPGMGHCFGGPGATKFGHHGLTPGRNNSEHNILSAIVEWVEGGVAPSSFVGVGDRGQTRRHCLYPRQSVWNGSKFVCR</sequence>
<evidence type="ECO:0000256" key="8">
    <source>
        <dbReference type="ARBA" id="ARBA00023157"/>
    </source>
</evidence>
<dbReference type="GeneID" id="59352540"/>
<name>A0A8H6RZH1_9AGAR</name>